<protein>
    <submittedName>
        <fullName evidence="3">AMP-binding protein</fullName>
    </submittedName>
</protein>
<dbReference type="Proteomes" id="UP000037540">
    <property type="component" value="Unassembled WGS sequence"/>
</dbReference>
<dbReference type="Pfam" id="PF13193">
    <property type="entry name" value="AMP-binding_C"/>
    <property type="match status" value="1"/>
</dbReference>
<dbReference type="RefSeq" id="WP_013725552.1">
    <property type="nucleotide sequence ID" value="NZ_LGVP01000074.1"/>
</dbReference>
<name>A0A9Q1UY25_CLOBO</name>
<dbReference type="GO" id="GO:0016405">
    <property type="term" value="F:CoA-ligase activity"/>
    <property type="evidence" value="ECO:0007669"/>
    <property type="project" value="TreeGrafter"/>
</dbReference>
<evidence type="ECO:0000313" key="3">
    <source>
        <dbReference type="EMBL" id="KOA86820.1"/>
    </source>
</evidence>
<dbReference type="InterPro" id="IPR042099">
    <property type="entry name" value="ANL_N_sf"/>
</dbReference>
<dbReference type="Gene3D" id="3.40.50.12780">
    <property type="entry name" value="N-terminal domain of ligase-like"/>
    <property type="match status" value="1"/>
</dbReference>
<proteinExistence type="predicted"/>
<reference evidence="3 4" key="1">
    <citation type="submission" date="2015-07" db="EMBL/GenBank/DDBJ databases">
        <title>Draft genome sequences of 17 French Clostridium botulinum group III.</title>
        <authorList>
            <person name="Woudstra C."/>
            <person name="Le Marechal C."/>
            <person name="Souillard R."/>
            <person name="Bayon-Auboyer M.-H."/>
            <person name="Dessouter D."/>
            <person name="Fach P."/>
        </authorList>
    </citation>
    <scope>NUCLEOTIDE SEQUENCE [LARGE SCALE GENOMIC DNA]</scope>
    <source>
        <strain evidence="3 4">12LNRI-CD</strain>
    </source>
</reference>
<dbReference type="InterPro" id="IPR000873">
    <property type="entry name" value="AMP-dep_synth/lig_dom"/>
</dbReference>
<evidence type="ECO:0000259" key="1">
    <source>
        <dbReference type="Pfam" id="PF00501"/>
    </source>
</evidence>
<dbReference type="InterPro" id="IPR025110">
    <property type="entry name" value="AMP-bd_C"/>
</dbReference>
<feature type="domain" description="AMP-binding enzyme C-terminal" evidence="2">
    <location>
        <begin position="377"/>
        <end position="450"/>
    </location>
</feature>
<evidence type="ECO:0000259" key="2">
    <source>
        <dbReference type="Pfam" id="PF13193"/>
    </source>
</evidence>
<dbReference type="SUPFAM" id="SSF56801">
    <property type="entry name" value="Acetyl-CoA synthetase-like"/>
    <property type="match status" value="1"/>
</dbReference>
<dbReference type="PANTHER" id="PTHR24096:SF267">
    <property type="entry name" value="MALONATE--COA LIGASE ACSF3, MITOCHONDRIAL"/>
    <property type="match status" value="1"/>
</dbReference>
<evidence type="ECO:0000313" key="4">
    <source>
        <dbReference type="Proteomes" id="UP000037540"/>
    </source>
</evidence>
<dbReference type="EMBL" id="LGVR01000044">
    <property type="protein sequence ID" value="KOA86820.1"/>
    <property type="molecule type" value="Genomic_DNA"/>
</dbReference>
<feature type="domain" description="AMP-dependent synthetase/ligase" evidence="1">
    <location>
        <begin position="10"/>
        <end position="334"/>
    </location>
</feature>
<dbReference type="InterPro" id="IPR045851">
    <property type="entry name" value="AMP-bd_C_sf"/>
</dbReference>
<organism evidence="3 4">
    <name type="scientific">Clostridium botulinum</name>
    <dbReference type="NCBI Taxonomy" id="1491"/>
    <lineage>
        <taxon>Bacteria</taxon>
        <taxon>Bacillati</taxon>
        <taxon>Bacillota</taxon>
        <taxon>Clostridia</taxon>
        <taxon>Eubacteriales</taxon>
        <taxon>Clostridiaceae</taxon>
        <taxon>Clostridium</taxon>
    </lineage>
</organism>
<dbReference type="Gene3D" id="3.30.300.30">
    <property type="match status" value="1"/>
</dbReference>
<dbReference type="Pfam" id="PF00501">
    <property type="entry name" value="AMP-binding"/>
    <property type="match status" value="1"/>
</dbReference>
<dbReference type="AlphaFoldDB" id="A0A9Q1UY25"/>
<comment type="caution">
    <text evidence="3">The sequence shown here is derived from an EMBL/GenBank/DDBJ whole genome shotgun (WGS) entry which is preliminary data.</text>
</comment>
<accession>A0A9Q1UY25</accession>
<gene>
    <name evidence="3" type="ORF">ADU74_08095</name>
</gene>
<dbReference type="PANTHER" id="PTHR24096">
    <property type="entry name" value="LONG-CHAIN-FATTY-ACID--COA LIGASE"/>
    <property type="match status" value="1"/>
</dbReference>
<sequence>MLIFSGIYKNINDNKNKVCMITEDEKITYQDLINQINKKTLCLNSRFKQGEKVIIKNINPINTIINTLSCSKAGLISIPVDTKILSNSLENIKEVTKPCSIIQDEFIYDYKKNQKIFFDGINLQGINYKNIHSEWVNDNTIFLGALSSGTTGKSKIIWRDHVSWSSAFKYQSQVFHISSKDILFLVGSLSYTANLNSAIHILNEGGTIVFSKSIYPKTWIKEIEDNKVSSIFMVPAHYRLLLKELKKTMLNINSLLSAGAKMDRKTVNSLKERFPSAYICEYYGASELGHISYINFRENFKENSVGRPFPGVNIWLEKIKNEHGVIWVKSDYIAPNFRPKATVGDIGEIDNEGNLYILGRNQEIINKGGVKILPHDVETVLNKHPKISESIVFPMKNYSKGEIVTAIIVARDMSLTTKEVMSYCKKHLDIHKRPQKIRIVSDIKLNLNGKINKKELLKFFNKY</sequence>